<sequence length="91" mass="9552">MTAATLGAVLAGCGGSSQAVSVCEAAVAERLPGRTYQLDADALRASAREDGEGVVFLQAPLVIDPGMTIEQRQTVECRVRGSDIISLNFIW</sequence>
<dbReference type="Proteomes" id="UP000321248">
    <property type="component" value="Unassembled WGS sequence"/>
</dbReference>
<dbReference type="EMBL" id="VRTS01000002">
    <property type="protein sequence ID" value="TXK64904.1"/>
    <property type="molecule type" value="Genomic_DNA"/>
</dbReference>
<comment type="caution">
    <text evidence="1">The sequence shown here is derived from an EMBL/GenBank/DDBJ whole genome shotgun (WGS) entry which is preliminary data.</text>
</comment>
<gene>
    <name evidence="1" type="ORF">FU658_03495</name>
</gene>
<reference evidence="1 2" key="1">
    <citation type="submission" date="2019-08" db="EMBL/GenBank/DDBJ databases">
        <authorList>
            <person name="Karlyshev A.V."/>
        </authorList>
    </citation>
    <scope>NUCLEOTIDE SEQUENCE [LARGE SCALE GENOMIC DNA]</scope>
    <source>
        <strain evidence="1 2">Alg18-2.2</strain>
    </source>
</reference>
<organism evidence="1 2">
    <name type="scientific">Alkalisalibacterium limincola</name>
    <dbReference type="NCBI Taxonomy" id="2699169"/>
    <lineage>
        <taxon>Bacteria</taxon>
        <taxon>Pseudomonadati</taxon>
        <taxon>Pseudomonadota</taxon>
        <taxon>Gammaproteobacteria</taxon>
        <taxon>Lysobacterales</taxon>
        <taxon>Lysobacteraceae</taxon>
        <taxon>Alkalisalibacterium</taxon>
    </lineage>
</organism>
<name>A0A5C8KXV7_9GAMM</name>
<proteinExistence type="predicted"/>
<protein>
    <submittedName>
        <fullName evidence="1">Uncharacterized protein</fullName>
    </submittedName>
</protein>
<keyword evidence="2" id="KW-1185">Reference proteome</keyword>
<accession>A0A5C8KXV7</accession>
<evidence type="ECO:0000313" key="1">
    <source>
        <dbReference type="EMBL" id="TXK64904.1"/>
    </source>
</evidence>
<dbReference type="AlphaFoldDB" id="A0A5C8KXV7"/>
<evidence type="ECO:0000313" key="2">
    <source>
        <dbReference type="Proteomes" id="UP000321248"/>
    </source>
</evidence>